<dbReference type="RefSeq" id="WP_376919129.1">
    <property type="nucleotide sequence ID" value="NZ_JBHRSW010000006.1"/>
</dbReference>
<comment type="caution">
    <text evidence="2">The sequence shown here is derived from an EMBL/GenBank/DDBJ whole genome shotgun (WGS) entry which is preliminary data.</text>
</comment>
<protein>
    <submittedName>
        <fullName evidence="2">Uncharacterized protein</fullName>
    </submittedName>
</protein>
<evidence type="ECO:0000256" key="1">
    <source>
        <dbReference type="SAM" id="MobiDB-lite"/>
    </source>
</evidence>
<proteinExistence type="predicted"/>
<accession>A0ABV7FNJ1</accession>
<keyword evidence="3" id="KW-1185">Reference proteome</keyword>
<dbReference type="Proteomes" id="UP001595478">
    <property type="component" value="Unassembled WGS sequence"/>
</dbReference>
<organism evidence="2 3">
    <name type="scientific">Agaribacter flavus</name>
    <dbReference type="NCBI Taxonomy" id="1902781"/>
    <lineage>
        <taxon>Bacteria</taxon>
        <taxon>Pseudomonadati</taxon>
        <taxon>Pseudomonadota</taxon>
        <taxon>Gammaproteobacteria</taxon>
        <taxon>Alteromonadales</taxon>
        <taxon>Alteromonadaceae</taxon>
        <taxon>Agaribacter</taxon>
    </lineage>
</organism>
<feature type="compositionally biased region" description="Basic and acidic residues" evidence="1">
    <location>
        <begin position="44"/>
        <end position="53"/>
    </location>
</feature>
<evidence type="ECO:0000313" key="3">
    <source>
        <dbReference type="Proteomes" id="UP001595478"/>
    </source>
</evidence>
<sequence>MDALLIILVSLFVVVVGLLAFCLTESKGKNTAYARRNAQLAELERQSTQDDNTHLGLNKETSKAAQPSCKPNQGVVNC</sequence>
<name>A0ABV7FNJ1_9ALTE</name>
<dbReference type="EMBL" id="JBHRSW010000006">
    <property type="protein sequence ID" value="MFC3120991.1"/>
    <property type="molecule type" value="Genomic_DNA"/>
</dbReference>
<gene>
    <name evidence="2" type="ORF">ACFOHL_05130</name>
</gene>
<feature type="region of interest" description="Disordered" evidence="1">
    <location>
        <begin position="44"/>
        <end position="78"/>
    </location>
</feature>
<evidence type="ECO:0000313" key="2">
    <source>
        <dbReference type="EMBL" id="MFC3120991.1"/>
    </source>
</evidence>
<feature type="compositionally biased region" description="Polar residues" evidence="1">
    <location>
        <begin position="63"/>
        <end position="78"/>
    </location>
</feature>
<reference evidence="3" key="1">
    <citation type="journal article" date="2019" name="Int. J. Syst. Evol. Microbiol.">
        <title>The Global Catalogue of Microorganisms (GCM) 10K type strain sequencing project: providing services to taxonomists for standard genome sequencing and annotation.</title>
        <authorList>
            <consortium name="The Broad Institute Genomics Platform"/>
            <consortium name="The Broad Institute Genome Sequencing Center for Infectious Disease"/>
            <person name="Wu L."/>
            <person name="Ma J."/>
        </authorList>
    </citation>
    <scope>NUCLEOTIDE SEQUENCE [LARGE SCALE GENOMIC DNA]</scope>
    <source>
        <strain evidence="3">KCTC 52473</strain>
    </source>
</reference>